<protein>
    <submittedName>
        <fullName evidence="4">Methyltransferase</fullName>
    </submittedName>
</protein>
<dbReference type="PANTHER" id="PTHR43861:SF1">
    <property type="entry name" value="TRANS-ACONITATE 2-METHYLTRANSFERASE"/>
    <property type="match status" value="1"/>
</dbReference>
<dbReference type="CDD" id="cd02440">
    <property type="entry name" value="AdoMet_MTases"/>
    <property type="match status" value="1"/>
</dbReference>
<reference evidence="4 5" key="2">
    <citation type="submission" date="2020-03" db="EMBL/GenBank/DDBJ databases">
        <authorList>
            <person name="Ichikawa N."/>
            <person name="Kimura A."/>
            <person name="Kitahashi Y."/>
            <person name="Uohara A."/>
        </authorList>
    </citation>
    <scope>NUCLEOTIDE SEQUENCE [LARGE SCALE GENOMIC DNA]</scope>
    <source>
        <strain evidence="4 5">NBRC 105367</strain>
    </source>
</reference>
<keyword evidence="1 4" id="KW-0489">Methyltransferase</keyword>
<feature type="domain" description="Methyltransferase" evidence="3">
    <location>
        <begin position="50"/>
        <end position="145"/>
    </location>
</feature>
<name>A0A6F8Y9P2_9ACTN</name>
<accession>A0A6F8Y9P2</accession>
<keyword evidence="5" id="KW-1185">Reference proteome</keyword>
<dbReference type="EMBL" id="AP022871">
    <property type="protein sequence ID" value="BCB82698.1"/>
    <property type="molecule type" value="Genomic_DNA"/>
</dbReference>
<evidence type="ECO:0000256" key="1">
    <source>
        <dbReference type="ARBA" id="ARBA00022603"/>
    </source>
</evidence>
<evidence type="ECO:0000256" key="2">
    <source>
        <dbReference type="ARBA" id="ARBA00022679"/>
    </source>
</evidence>
<dbReference type="Proteomes" id="UP000503011">
    <property type="component" value="Chromosome"/>
</dbReference>
<organism evidence="4 5">
    <name type="scientific">Phytohabitans suffuscus</name>
    <dbReference type="NCBI Taxonomy" id="624315"/>
    <lineage>
        <taxon>Bacteria</taxon>
        <taxon>Bacillati</taxon>
        <taxon>Actinomycetota</taxon>
        <taxon>Actinomycetes</taxon>
        <taxon>Micromonosporales</taxon>
        <taxon>Micromonosporaceae</taxon>
    </lineage>
</organism>
<dbReference type="Gene3D" id="3.40.50.150">
    <property type="entry name" value="Vaccinia Virus protein VP39"/>
    <property type="match status" value="1"/>
</dbReference>
<dbReference type="InterPro" id="IPR041698">
    <property type="entry name" value="Methyltransf_25"/>
</dbReference>
<evidence type="ECO:0000313" key="5">
    <source>
        <dbReference type="Proteomes" id="UP000503011"/>
    </source>
</evidence>
<dbReference type="SUPFAM" id="SSF53335">
    <property type="entry name" value="S-adenosyl-L-methionine-dependent methyltransferases"/>
    <property type="match status" value="1"/>
</dbReference>
<evidence type="ECO:0000313" key="4">
    <source>
        <dbReference type="EMBL" id="BCB82698.1"/>
    </source>
</evidence>
<dbReference type="GO" id="GO:0032259">
    <property type="term" value="P:methylation"/>
    <property type="evidence" value="ECO:0007669"/>
    <property type="project" value="UniProtKB-KW"/>
</dbReference>
<dbReference type="GO" id="GO:0008168">
    <property type="term" value="F:methyltransferase activity"/>
    <property type="evidence" value="ECO:0007669"/>
    <property type="project" value="UniProtKB-KW"/>
</dbReference>
<dbReference type="PANTHER" id="PTHR43861">
    <property type="entry name" value="TRANS-ACONITATE 2-METHYLTRANSFERASE-RELATED"/>
    <property type="match status" value="1"/>
</dbReference>
<reference evidence="4 5" key="1">
    <citation type="submission" date="2020-03" db="EMBL/GenBank/DDBJ databases">
        <title>Whole genome shotgun sequence of Phytohabitans suffuscus NBRC 105367.</title>
        <authorList>
            <person name="Komaki H."/>
            <person name="Tamura T."/>
        </authorList>
    </citation>
    <scope>NUCLEOTIDE SEQUENCE [LARGE SCALE GENOMIC DNA]</scope>
    <source>
        <strain evidence="4 5">NBRC 105367</strain>
    </source>
</reference>
<sequence length="280" mass="29583">MRVVNTDQAEAWNGPEGAHWADHHDRAGGVNSVLLEELFRVAAIGRRDVVLDIGCGTGDSTRLAARRAVQGRAVGIDLSSPMLERARAAAAREGVPNARFDQGDAQVYAFPQGGYDVAISMFGVMFFGDPVAAFANIGRALRPGGRLVFACPGEMSLCDWYTVPMAALGGLVSRDGTGAPQPSGMFSLADRARTAAVLTDAGFGGVSLERVDAELEFGANVAEAVEFFFDSGPVRAFAQDHPEIAPSRVRETLVAALRPYEHGTGVRLNGAHWIAAATRG</sequence>
<dbReference type="Pfam" id="PF13649">
    <property type="entry name" value="Methyltransf_25"/>
    <property type="match status" value="1"/>
</dbReference>
<evidence type="ECO:0000259" key="3">
    <source>
        <dbReference type="Pfam" id="PF13649"/>
    </source>
</evidence>
<gene>
    <name evidence="4" type="ORF">Psuf_000110</name>
</gene>
<dbReference type="InterPro" id="IPR029063">
    <property type="entry name" value="SAM-dependent_MTases_sf"/>
</dbReference>
<proteinExistence type="predicted"/>
<dbReference type="AlphaFoldDB" id="A0A6F8Y9P2"/>
<dbReference type="KEGG" id="psuu:Psuf_000110"/>
<keyword evidence="2 4" id="KW-0808">Transferase</keyword>